<comment type="caution">
    <text evidence="2">The sequence shown here is derived from an EMBL/GenBank/DDBJ whole genome shotgun (WGS) entry which is preliminary data.</text>
</comment>
<sequence>MNKFAAACFGVMVLAICLRTQVDSQNTTAATPAATPAANQTTASTSVNVTTMATNTFSSAANVTTPSRADPALQPAIYFILIAMATSLLQCC</sequence>
<dbReference type="Proteomes" id="UP001044222">
    <property type="component" value="Chromosome 6"/>
</dbReference>
<keyword evidence="3" id="KW-1185">Reference proteome</keyword>
<dbReference type="AlphaFoldDB" id="A0A9D3MJB8"/>
<feature type="signal peptide" evidence="1">
    <location>
        <begin position="1"/>
        <end position="24"/>
    </location>
</feature>
<keyword evidence="1" id="KW-0732">Signal</keyword>
<dbReference type="EMBL" id="JAFIRN010000006">
    <property type="protein sequence ID" value="KAG5847178.1"/>
    <property type="molecule type" value="Genomic_DNA"/>
</dbReference>
<protein>
    <submittedName>
        <fullName evidence="2">Uncharacterized protein</fullName>
    </submittedName>
</protein>
<gene>
    <name evidence="2" type="ORF">ANANG_G00123270</name>
</gene>
<reference evidence="2" key="1">
    <citation type="submission" date="2021-01" db="EMBL/GenBank/DDBJ databases">
        <title>A chromosome-scale assembly of European eel, Anguilla anguilla.</title>
        <authorList>
            <person name="Henkel C."/>
            <person name="Jong-Raadsen S.A."/>
            <person name="Dufour S."/>
            <person name="Weltzien F.-A."/>
            <person name="Palstra A.P."/>
            <person name="Pelster B."/>
            <person name="Spaink H.P."/>
            <person name="Van Den Thillart G.E."/>
            <person name="Jansen H."/>
            <person name="Zahm M."/>
            <person name="Klopp C."/>
            <person name="Cedric C."/>
            <person name="Louis A."/>
            <person name="Berthelot C."/>
            <person name="Parey E."/>
            <person name="Roest Crollius H."/>
            <person name="Montfort J."/>
            <person name="Robinson-Rechavi M."/>
            <person name="Bucao C."/>
            <person name="Bouchez O."/>
            <person name="Gislard M."/>
            <person name="Lluch J."/>
            <person name="Milhes M."/>
            <person name="Lampietro C."/>
            <person name="Lopez Roques C."/>
            <person name="Donnadieu C."/>
            <person name="Braasch I."/>
            <person name="Desvignes T."/>
            <person name="Postlethwait J."/>
            <person name="Bobe J."/>
            <person name="Guiguen Y."/>
            <person name="Dirks R."/>
        </authorList>
    </citation>
    <scope>NUCLEOTIDE SEQUENCE</scope>
    <source>
        <strain evidence="2">Tag_6206</strain>
        <tissue evidence="2">Liver</tissue>
    </source>
</reference>
<accession>A0A9D3MJB8</accession>
<proteinExistence type="predicted"/>
<organism evidence="2 3">
    <name type="scientific">Anguilla anguilla</name>
    <name type="common">European freshwater eel</name>
    <name type="synonym">Muraena anguilla</name>
    <dbReference type="NCBI Taxonomy" id="7936"/>
    <lineage>
        <taxon>Eukaryota</taxon>
        <taxon>Metazoa</taxon>
        <taxon>Chordata</taxon>
        <taxon>Craniata</taxon>
        <taxon>Vertebrata</taxon>
        <taxon>Euteleostomi</taxon>
        <taxon>Actinopterygii</taxon>
        <taxon>Neopterygii</taxon>
        <taxon>Teleostei</taxon>
        <taxon>Anguilliformes</taxon>
        <taxon>Anguillidae</taxon>
        <taxon>Anguilla</taxon>
    </lineage>
</organism>
<name>A0A9D3MJB8_ANGAN</name>
<evidence type="ECO:0000256" key="1">
    <source>
        <dbReference type="SAM" id="SignalP"/>
    </source>
</evidence>
<feature type="chain" id="PRO_5038469307" evidence="1">
    <location>
        <begin position="25"/>
        <end position="92"/>
    </location>
</feature>
<evidence type="ECO:0000313" key="2">
    <source>
        <dbReference type="EMBL" id="KAG5847178.1"/>
    </source>
</evidence>
<evidence type="ECO:0000313" key="3">
    <source>
        <dbReference type="Proteomes" id="UP001044222"/>
    </source>
</evidence>